<gene>
    <name evidence="5" type="ORF">CYLTODRAFT_422462</name>
</gene>
<dbReference type="PANTHER" id="PTHR46910:SF38">
    <property type="entry name" value="ZN(2)-C6 FUNGAL-TYPE DOMAIN-CONTAINING PROTEIN"/>
    <property type="match status" value="1"/>
</dbReference>
<dbReference type="Proteomes" id="UP000054007">
    <property type="component" value="Unassembled WGS sequence"/>
</dbReference>
<proteinExistence type="predicted"/>
<dbReference type="InterPro" id="IPR036864">
    <property type="entry name" value="Zn2-C6_fun-type_DNA-bd_sf"/>
</dbReference>
<keyword evidence="6" id="KW-1185">Reference proteome</keyword>
<dbReference type="SMART" id="SM00066">
    <property type="entry name" value="GAL4"/>
    <property type="match status" value="1"/>
</dbReference>
<dbReference type="InterPro" id="IPR001138">
    <property type="entry name" value="Zn2Cys6_DnaBD"/>
</dbReference>
<evidence type="ECO:0000313" key="6">
    <source>
        <dbReference type="Proteomes" id="UP000054007"/>
    </source>
</evidence>
<dbReference type="SMART" id="SM00906">
    <property type="entry name" value="Fungal_trans"/>
    <property type="match status" value="1"/>
</dbReference>
<evidence type="ECO:0000256" key="1">
    <source>
        <dbReference type="ARBA" id="ARBA00022723"/>
    </source>
</evidence>
<dbReference type="GO" id="GO:0003677">
    <property type="term" value="F:DNA binding"/>
    <property type="evidence" value="ECO:0007669"/>
    <property type="project" value="InterPro"/>
</dbReference>
<dbReference type="Pfam" id="PF00172">
    <property type="entry name" value="Zn_clus"/>
    <property type="match status" value="1"/>
</dbReference>
<sequence length="751" mass="84488">MSSADEFESNTAGPSNPHRNDTKKKRLQGSCDACSRRKTRCDSANMPDNVCTNCRLAGVICAHRRPVKKRGPKNNYVASLERRVYQLEEMLKELQPDSKMPAASPDSQNSAASPASSSKRGWTPPAPPPLVEESNSEPEEAPEDLAYVDLMKQIKRLSLSQIEESYFGPSSNLFFMRKVMVMKAEIFGKFSQSGFDSRNWAIHPWEIKPPNLDFDWPEASLFSHLLEKYFSNFHAYLPIISEPSFRASITSGLHTRSRAFASVVLLVLALASRYSDDPRVLLDGVTTASAGSRWYNQAATAKRSDFEHPHLHDVQYEVLLAEYLLSTSVPQFAWIHVGNAIRYAVALGYHRYHPQATSAESEIKCRTFWCAYIVDRHTSFFHGRPHNLRDEEFDVGLPLPVDEEYFDTEPPFHQPPEVPSRIDYLLQHIKLCQIMGCAQRSIFAIQRAKQAAGLVGQCAEKNLAVLDSRLNKWLSSVPAHLRWENQREGGPFFHSSAILYGTFYHIQMQIHRPFITPDCSFSPAAMAACTTAARSGINLLETRYRVFPVLNFHMAMMGFGAGMIRCIDLWKKRKAGQLDVTSRELDDIKRILEVFKRTINRYDIAIRLINILQVLADITPEETGPMITTAPSSMGRCDPSTEAYDNAMSFQFMPMEDVHEFNYYRADADMQFHGAPMGMSTTTSSLGGALGPMDAAQMHIPEGWPMMPMDFSWQQAMGWLPDEMMNTPALGGIMNMGAAMGGDGTVMQNVR</sequence>
<name>A0A0D7BB82_9AGAR</name>
<dbReference type="PROSITE" id="PS00463">
    <property type="entry name" value="ZN2_CY6_FUNGAL_1"/>
    <property type="match status" value="1"/>
</dbReference>
<keyword evidence="1" id="KW-0479">Metal-binding</keyword>
<dbReference type="PROSITE" id="PS50048">
    <property type="entry name" value="ZN2_CY6_FUNGAL_2"/>
    <property type="match status" value="1"/>
</dbReference>
<dbReference type="InterPro" id="IPR050987">
    <property type="entry name" value="AtrR-like"/>
</dbReference>
<protein>
    <recommendedName>
        <fullName evidence="4">Zn(2)-C6 fungal-type domain-containing protein</fullName>
    </recommendedName>
</protein>
<dbReference type="PANTHER" id="PTHR46910">
    <property type="entry name" value="TRANSCRIPTION FACTOR PDR1"/>
    <property type="match status" value="1"/>
</dbReference>
<dbReference type="CDD" id="cd12148">
    <property type="entry name" value="fungal_TF_MHR"/>
    <property type="match status" value="1"/>
</dbReference>
<organism evidence="5 6">
    <name type="scientific">Cylindrobasidium torrendii FP15055 ss-10</name>
    <dbReference type="NCBI Taxonomy" id="1314674"/>
    <lineage>
        <taxon>Eukaryota</taxon>
        <taxon>Fungi</taxon>
        <taxon>Dikarya</taxon>
        <taxon>Basidiomycota</taxon>
        <taxon>Agaricomycotina</taxon>
        <taxon>Agaricomycetes</taxon>
        <taxon>Agaricomycetidae</taxon>
        <taxon>Agaricales</taxon>
        <taxon>Marasmiineae</taxon>
        <taxon>Physalacriaceae</taxon>
        <taxon>Cylindrobasidium</taxon>
    </lineage>
</organism>
<dbReference type="EMBL" id="KN880524">
    <property type="protein sequence ID" value="KIY67505.1"/>
    <property type="molecule type" value="Genomic_DNA"/>
</dbReference>
<accession>A0A0D7BB82</accession>
<dbReference type="CDD" id="cd00067">
    <property type="entry name" value="GAL4"/>
    <property type="match status" value="1"/>
</dbReference>
<feature type="region of interest" description="Disordered" evidence="3">
    <location>
        <begin position="96"/>
        <end position="139"/>
    </location>
</feature>
<dbReference type="InterPro" id="IPR007219">
    <property type="entry name" value="XnlR_reg_dom"/>
</dbReference>
<feature type="domain" description="Zn(2)-C6 fungal-type" evidence="4">
    <location>
        <begin position="30"/>
        <end position="63"/>
    </location>
</feature>
<feature type="region of interest" description="Disordered" evidence="3">
    <location>
        <begin position="1"/>
        <end position="32"/>
    </location>
</feature>
<dbReference type="OrthoDB" id="4456959at2759"/>
<dbReference type="Pfam" id="PF04082">
    <property type="entry name" value="Fungal_trans"/>
    <property type="match status" value="1"/>
</dbReference>
<evidence type="ECO:0000256" key="3">
    <source>
        <dbReference type="SAM" id="MobiDB-lite"/>
    </source>
</evidence>
<evidence type="ECO:0000259" key="4">
    <source>
        <dbReference type="PROSITE" id="PS50048"/>
    </source>
</evidence>
<dbReference type="SUPFAM" id="SSF57701">
    <property type="entry name" value="Zn2/Cys6 DNA-binding domain"/>
    <property type="match status" value="1"/>
</dbReference>
<dbReference type="GO" id="GO:0000981">
    <property type="term" value="F:DNA-binding transcription factor activity, RNA polymerase II-specific"/>
    <property type="evidence" value="ECO:0007669"/>
    <property type="project" value="InterPro"/>
</dbReference>
<evidence type="ECO:0000313" key="5">
    <source>
        <dbReference type="EMBL" id="KIY67505.1"/>
    </source>
</evidence>
<dbReference type="AlphaFoldDB" id="A0A0D7BB82"/>
<reference evidence="5 6" key="1">
    <citation type="journal article" date="2015" name="Fungal Genet. Biol.">
        <title>Evolution of novel wood decay mechanisms in Agaricales revealed by the genome sequences of Fistulina hepatica and Cylindrobasidium torrendii.</title>
        <authorList>
            <person name="Floudas D."/>
            <person name="Held B.W."/>
            <person name="Riley R."/>
            <person name="Nagy L.G."/>
            <person name="Koehler G."/>
            <person name="Ransdell A.S."/>
            <person name="Younus H."/>
            <person name="Chow J."/>
            <person name="Chiniquy J."/>
            <person name="Lipzen A."/>
            <person name="Tritt A."/>
            <person name="Sun H."/>
            <person name="Haridas S."/>
            <person name="LaButti K."/>
            <person name="Ohm R.A."/>
            <person name="Kues U."/>
            <person name="Blanchette R.A."/>
            <person name="Grigoriev I.V."/>
            <person name="Minto R.E."/>
            <person name="Hibbett D.S."/>
        </authorList>
    </citation>
    <scope>NUCLEOTIDE SEQUENCE [LARGE SCALE GENOMIC DNA]</scope>
    <source>
        <strain evidence="5 6">FP15055 ss-10</strain>
    </source>
</reference>
<evidence type="ECO:0000256" key="2">
    <source>
        <dbReference type="ARBA" id="ARBA00023242"/>
    </source>
</evidence>
<feature type="compositionally biased region" description="Low complexity" evidence="3">
    <location>
        <begin position="101"/>
        <end position="118"/>
    </location>
</feature>
<keyword evidence="2" id="KW-0539">Nucleus</keyword>
<dbReference type="GO" id="GO:0006351">
    <property type="term" value="P:DNA-templated transcription"/>
    <property type="evidence" value="ECO:0007669"/>
    <property type="project" value="InterPro"/>
</dbReference>
<dbReference type="STRING" id="1314674.A0A0D7BB82"/>
<dbReference type="Gene3D" id="4.10.240.10">
    <property type="entry name" value="Zn(2)-C6 fungal-type DNA-binding domain"/>
    <property type="match status" value="1"/>
</dbReference>
<dbReference type="GO" id="GO:0008270">
    <property type="term" value="F:zinc ion binding"/>
    <property type="evidence" value="ECO:0007669"/>
    <property type="project" value="InterPro"/>
</dbReference>